<dbReference type="InterPro" id="IPR013324">
    <property type="entry name" value="RNA_pol_sigma_r3/r4-like"/>
</dbReference>
<dbReference type="InterPro" id="IPR036388">
    <property type="entry name" value="WH-like_DNA-bd_sf"/>
</dbReference>
<keyword evidence="2" id="KW-0805">Transcription regulation</keyword>
<dbReference type="CDD" id="cd06171">
    <property type="entry name" value="Sigma70_r4"/>
    <property type="match status" value="1"/>
</dbReference>
<dbReference type="InterPro" id="IPR014284">
    <property type="entry name" value="RNA_pol_sigma-70_dom"/>
</dbReference>
<keyword evidence="8" id="KW-1185">Reference proteome</keyword>
<dbReference type="GO" id="GO:0003677">
    <property type="term" value="F:DNA binding"/>
    <property type="evidence" value="ECO:0007669"/>
    <property type="project" value="InterPro"/>
</dbReference>
<dbReference type="Pfam" id="PF08281">
    <property type="entry name" value="Sigma70_r4_2"/>
    <property type="match status" value="1"/>
</dbReference>
<dbReference type="Proteomes" id="UP000192656">
    <property type="component" value="Unassembled WGS sequence"/>
</dbReference>
<dbReference type="GO" id="GO:0016987">
    <property type="term" value="F:sigma factor activity"/>
    <property type="evidence" value="ECO:0007669"/>
    <property type="project" value="UniProtKB-KW"/>
</dbReference>
<comment type="similarity">
    <text evidence="1">Belongs to the sigma-70 factor family. ECF subfamily.</text>
</comment>
<evidence type="ECO:0000256" key="2">
    <source>
        <dbReference type="ARBA" id="ARBA00023015"/>
    </source>
</evidence>
<dbReference type="AlphaFoldDB" id="A0A1W2C235"/>
<name>A0A1W2C235_9HYPH</name>
<dbReference type="InterPro" id="IPR013325">
    <property type="entry name" value="RNA_pol_sigma_r2"/>
</dbReference>
<evidence type="ECO:0000313" key="8">
    <source>
        <dbReference type="Proteomes" id="UP000192656"/>
    </source>
</evidence>
<dbReference type="EMBL" id="FWXR01000008">
    <property type="protein sequence ID" value="SMC79249.1"/>
    <property type="molecule type" value="Genomic_DNA"/>
</dbReference>
<keyword evidence="4" id="KW-0804">Transcription</keyword>
<evidence type="ECO:0000256" key="1">
    <source>
        <dbReference type="ARBA" id="ARBA00010641"/>
    </source>
</evidence>
<evidence type="ECO:0000256" key="3">
    <source>
        <dbReference type="ARBA" id="ARBA00023082"/>
    </source>
</evidence>
<dbReference type="SUPFAM" id="SSF88946">
    <property type="entry name" value="Sigma2 domain of RNA polymerase sigma factors"/>
    <property type="match status" value="1"/>
</dbReference>
<accession>A0A1W2C235</accession>
<organism evidence="7 8">
    <name type="scientific">Fulvimarina manganoxydans</name>
    <dbReference type="NCBI Taxonomy" id="937218"/>
    <lineage>
        <taxon>Bacteria</taxon>
        <taxon>Pseudomonadati</taxon>
        <taxon>Pseudomonadota</taxon>
        <taxon>Alphaproteobacteria</taxon>
        <taxon>Hyphomicrobiales</taxon>
        <taxon>Aurantimonadaceae</taxon>
        <taxon>Fulvimarina</taxon>
    </lineage>
</organism>
<dbReference type="SUPFAM" id="SSF88659">
    <property type="entry name" value="Sigma3 and sigma4 domains of RNA polymerase sigma factors"/>
    <property type="match status" value="1"/>
</dbReference>
<keyword evidence="3" id="KW-0731">Sigma factor</keyword>
<dbReference type="InterPro" id="IPR007627">
    <property type="entry name" value="RNA_pol_sigma70_r2"/>
</dbReference>
<sequence>MSTALRTHLERLLPELNAYARSICERREDGEDMVQEAVTRALTAADPPGAIEELRPWMFRVVRNLRTDAARRSKVRRDYCEREAGVRENDVAHANSHGDMLVRMAFEALPPQTREILFLIDVMGLKYDEAASVLGVPCGTVMSRISRARRALRERIDGPDR</sequence>
<dbReference type="OrthoDB" id="9797134at2"/>
<feature type="domain" description="RNA polymerase sigma factor 70 region 4 type 2" evidence="6">
    <location>
        <begin position="101"/>
        <end position="152"/>
    </location>
</feature>
<dbReference type="PANTHER" id="PTHR43133">
    <property type="entry name" value="RNA POLYMERASE ECF-TYPE SIGMA FACTO"/>
    <property type="match status" value="1"/>
</dbReference>
<dbReference type="GO" id="GO:0006352">
    <property type="term" value="P:DNA-templated transcription initiation"/>
    <property type="evidence" value="ECO:0007669"/>
    <property type="project" value="InterPro"/>
</dbReference>
<dbReference type="RefSeq" id="WP_084410076.1">
    <property type="nucleotide sequence ID" value="NZ_FWXR01000008.1"/>
</dbReference>
<feature type="domain" description="RNA polymerase sigma-70 region 2" evidence="5">
    <location>
        <begin position="10"/>
        <end position="74"/>
    </location>
</feature>
<dbReference type="InterPro" id="IPR039425">
    <property type="entry name" value="RNA_pol_sigma-70-like"/>
</dbReference>
<evidence type="ECO:0000313" key="7">
    <source>
        <dbReference type="EMBL" id="SMC79249.1"/>
    </source>
</evidence>
<evidence type="ECO:0000259" key="6">
    <source>
        <dbReference type="Pfam" id="PF08281"/>
    </source>
</evidence>
<reference evidence="7 8" key="1">
    <citation type="submission" date="2017-04" db="EMBL/GenBank/DDBJ databases">
        <authorList>
            <person name="Afonso C.L."/>
            <person name="Miller P.J."/>
            <person name="Scott M.A."/>
            <person name="Spackman E."/>
            <person name="Goraichik I."/>
            <person name="Dimitrov K.M."/>
            <person name="Suarez D.L."/>
            <person name="Swayne D.E."/>
        </authorList>
    </citation>
    <scope>NUCLEOTIDE SEQUENCE [LARGE SCALE GENOMIC DNA]</scope>
    <source>
        <strain evidence="7 8">CGMCC 1.10972</strain>
    </source>
</reference>
<dbReference type="Pfam" id="PF04542">
    <property type="entry name" value="Sigma70_r2"/>
    <property type="match status" value="1"/>
</dbReference>
<dbReference type="Gene3D" id="1.10.10.10">
    <property type="entry name" value="Winged helix-like DNA-binding domain superfamily/Winged helix DNA-binding domain"/>
    <property type="match status" value="1"/>
</dbReference>
<gene>
    <name evidence="7" type="ORF">SAMN06297251_108106</name>
</gene>
<evidence type="ECO:0000256" key="4">
    <source>
        <dbReference type="ARBA" id="ARBA00023163"/>
    </source>
</evidence>
<proteinExistence type="inferred from homology"/>
<dbReference type="STRING" id="937218.SAMN06297251_108106"/>
<dbReference type="Gene3D" id="1.10.1740.10">
    <property type="match status" value="1"/>
</dbReference>
<dbReference type="PANTHER" id="PTHR43133:SF25">
    <property type="entry name" value="RNA POLYMERASE SIGMA FACTOR RFAY-RELATED"/>
    <property type="match status" value="1"/>
</dbReference>
<dbReference type="InterPro" id="IPR013249">
    <property type="entry name" value="RNA_pol_sigma70_r4_t2"/>
</dbReference>
<evidence type="ECO:0000259" key="5">
    <source>
        <dbReference type="Pfam" id="PF04542"/>
    </source>
</evidence>
<protein>
    <submittedName>
        <fullName evidence="7">RNA polymerase sigma-70 factor, ECF subfamily</fullName>
    </submittedName>
</protein>
<dbReference type="NCBIfam" id="TIGR02937">
    <property type="entry name" value="sigma70-ECF"/>
    <property type="match status" value="1"/>
</dbReference>